<dbReference type="OrthoDB" id="4578167at2"/>
<dbReference type="EMBL" id="RJKE01000001">
    <property type="protein sequence ID" value="ROO90501.1"/>
    <property type="molecule type" value="Genomic_DNA"/>
</dbReference>
<name>A0A3N1DAE3_9ACTN</name>
<dbReference type="Proteomes" id="UP000272400">
    <property type="component" value="Unassembled WGS sequence"/>
</dbReference>
<sequence length="124" mass="13954">MDASRAAAERAGQVGGRHYTEWVPVLNEMRTQKRDDESLVLLGKILAAVEEASAIQQTPDLPPGHWIAPGYYERVATIHRKRKDYAAEVAVLERYQKLVDWRESKLSARLEKARALLAKAESAN</sequence>
<dbReference type="RefSeq" id="WP_123669441.1">
    <property type="nucleotide sequence ID" value="NZ_RJKE01000001.1"/>
</dbReference>
<evidence type="ECO:0000313" key="1">
    <source>
        <dbReference type="EMBL" id="ROO90501.1"/>
    </source>
</evidence>
<accession>A0A3N1DAE3</accession>
<keyword evidence="2" id="KW-1185">Reference proteome</keyword>
<evidence type="ECO:0000313" key="2">
    <source>
        <dbReference type="Proteomes" id="UP000272400"/>
    </source>
</evidence>
<protein>
    <submittedName>
        <fullName evidence="1">Uncharacterized protein</fullName>
    </submittedName>
</protein>
<dbReference type="AlphaFoldDB" id="A0A3N1DAE3"/>
<organism evidence="1 2">
    <name type="scientific">Actinocorallia herbida</name>
    <dbReference type="NCBI Taxonomy" id="58109"/>
    <lineage>
        <taxon>Bacteria</taxon>
        <taxon>Bacillati</taxon>
        <taxon>Actinomycetota</taxon>
        <taxon>Actinomycetes</taxon>
        <taxon>Streptosporangiales</taxon>
        <taxon>Thermomonosporaceae</taxon>
        <taxon>Actinocorallia</taxon>
    </lineage>
</organism>
<comment type="caution">
    <text evidence="1">The sequence shown here is derived from an EMBL/GenBank/DDBJ whole genome shotgun (WGS) entry which is preliminary data.</text>
</comment>
<proteinExistence type="predicted"/>
<reference evidence="1 2" key="1">
    <citation type="submission" date="2018-11" db="EMBL/GenBank/DDBJ databases">
        <title>Sequencing the genomes of 1000 actinobacteria strains.</title>
        <authorList>
            <person name="Klenk H.-P."/>
        </authorList>
    </citation>
    <scope>NUCLEOTIDE SEQUENCE [LARGE SCALE GENOMIC DNA]</scope>
    <source>
        <strain evidence="1 2">DSM 44254</strain>
    </source>
</reference>
<gene>
    <name evidence="1" type="ORF">EDD29_8230</name>
</gene>